<evidence type="ECO:0000313" key="2">
    <source>
        <dbReference type="Proteomes" id="UP001212685"/>
    </source>
</evidence>
<dbReference type="EMBL" id="JAQMJV010000002">
    <property type="protein sequence ID" value="MDB8619240.1"/>
    <property type="molecule type" value="Genomic_DNA"/>
</dbReference>
<comment type="caution">
    <text evidence="1">The sequence shown here is derived from an EMBL/GenBank/DDBJ whole genome shotgun (WGS) entry which is preliminary data.</text>
</comment>
<accession>A0AAJ1HBK7</accession>
<dbReference type="Proteomes" id="UP001212685">
    <property type="component" value="Unassembled WGS sequence"/>
</dbReference>
<sequence>MDFREILVQPEHSKLSSFNTQLEGFEKLFRDKDLLDIREDLTKINKDEVIALCSEIKGYKSGFLDTLSLIASDSNIENYRDVFEELWTEFEFDNRIDELLDRYPYTNVEERIDYKLLEEYGTTSREEVARMIIEDLDTSSDGEAKKLFLQEFLSMQKRENDN</sequence>
<evidence type="ECO:0000313" key="1">
    <source>
        <dbReference type="EMBL" id="MDB8619240.1"/>
    </source>
</evidence>
<dbReference type="RefSeq" id="WP_229041725.1">
    <property type="nucleotide sequence ID" value="NZ_JADNDJ010000040.1"/>
</dbReference>
<protein>
    <submittedName>
        <fullName evidence="1">Uncharacterized protein</fullName>
    </submittedName>
</protein>
<dbReference type="AlphaFoldDB" id="A0AAJ1HBK7"/>
<gene>
    <name evidence="1" type="ORF">PNV36_02340</name>
</gene>
<proteinExistence type="predicted"/>
<organism evidence="1 2">
    <name type="scientific">Streptococcus parasanguinis</name>
    <dbReference type="NCBI Taxonomy" id="1318"/>
    <lineage>
        <taxon>Bacteria</taxon>
        <taxon>Bacillati</taxon>
        <taxon>Bacillota</taxon>
        <taxon>Bacilli</taxon>
        <taxon>Lactobacillales</taxon>
        <taxon>Streptococcaceae</taxon>
        <taxon>Streptococcus</taxon>
    </lineage>
</organism>
<reference evidence="1" key="1">
    <citation type="submission" date="2023-01" db="EMBL/GenBank/DDBJ databases">
        <title>Human gut microbiome strain richness.</title>
        <authorList>
            <person name="Chen-Liaw A."/>
        </authorList>
    </citation>
    <scope>NUCLEOTIDE SEQUENCE</scope>
    <source>
        <strain evidence="1">1001262st2_G8_1001262B_160229</strain>
    </source>
</reference>
<name>A0AAJ1HBK7_STRPA</name>